<keyword evidence="4" id="KW-1185">Reference proteome</keyword>
<gene>
    <name evidence="3" type="ORF">MSPICULIGERA_LOCUS10942</name>
</gene>
<keyword evidence="1" id="KW-0732">Signal</keyword>
<feature type="chain" id="PRO_5041465584" description="Ground-like domain-containing protein" evidence="1">
    <location>
        <begin position="18"/>
        <end position="130"/>
    </location>
</feature>
<dbReference type="InterPro" id="IPR007284">
    <property type="entry name" value="Ground-like_dom"/>
</dbReference>
<evidence type="ECO:0000313" key="3">
    <source>
        <dbReference type="EMBL" id="CAJ0572558.1"/>
    </source>
</evidence>
<evidence type="ECO:0000259" key="2">
    <source>
        <dbReference type="Pfam" id="PF04155"/>
    </source>
</evidence>
<feature type="domain" description="Ground-like" evidence="2">
    <location>
        <begin position="57"/>
        <end position="128"/>
    </location>
</feature>
<protein>
    <recommendedName>
        <fullName evidence="2">Ground-like domain-containing protein</fullName>
    </recommendedName>
</protein>
<feature type="non-terminal residue" evidence="3">
    <location>
        <position position="1"/>
    </location>
</feature>
<evidence type="ECO:0000313" key="4">
    <source>
        <dbReference type="Proteomes" id="UP001177023"/>
    </source>
</evidence>
<dbReference type="Pfam" id="PF04155">
    <property type="entry name" value="Ground-like"/>
    <property type="match status" value="1"/>
</dbReference>
<name>A0AA36CR82_9BILA</name>
<organism evidence="3 4">
    <name type="scientific">Mesorhabditis spiculigera</name>
    <dbReference type="NCBI Taxonomy" id="96644"/>
    <lineage>
        <taxon>Eukaryota</taxon>
        <taxon>Metazoa</taxon>
        <taxon>Ecdysozoa</taxon>
        <taxon>Nematoda</taxon>
        <taxon>Chromadorea</taxon>
        <taxon>Rhabditida</taxon>
        <taxon>Rhabditina</taxon>
        <taxon>Rhabditomorpha</taxon>
        <taxon>Rhabditoidea</taxon>
        <taxon>Rhabditidae</taxon>
        <taxon>Mesorhabditinae</taxon>
        <taxon>Mesorhabditis</taxon>
    </lineage>
</organism>
<comment type="caution">
    <text evidence="3">The sequence shown here is derived from an EMBL/GenBank/DDBJ whole genome shotgun (WGS) entry which is preliminary data.</text>
</comment>
<evidence type="ECO:0000256" key="1">
    <source>
        <dbReference type="SAM" id="SignalP"/>
    </source>
</evidence>
<dbReference type="Proteomes" id="UP001177023">
    <property type="component" value="Unassembled WGS sequence"/>
</dbReference>
<reference evidence="3" key="1">
    <citation type="submission" date="2023-06" db="EMBL/GenBank/DDBJ databases">
        <authorList>
            <person name="Delattre M."/>
        </authorList>
    </citation>
    <scope>NUCLEOTIDE SEQUENCE</scope>
    <source>
        <strain evidence="3">AF72</strain>
    </source>
</reference>
<feature type="signal peptide" evidence="1">
    <location>
        <begin position="1"/>
        <end position="17"/>
    </location>
</feature>
<proteinExistence type="predicted"/>
<accession>A0AA36CR82</accession>
<sequence length="130" mass="13536">MHSSLFYFAALVTLSAAFCGSLLGGGGGGCGGGCGGCGRKKRSADVEWAGLHASHDDMLCNSAHLRNLINETISTSPDASKLALMTRLQAEGENQAVIICSADPFSYALPQHAEYCSHGNGSNMCHVFIL</sequence>
<dbReference type="EMBL" id="CATQJA010002600">
    <property type="protein sequence ID" value="CAJ0572558.1"/>
    <property type="molecule type" value="Genomic_DNA"/>
</dbReference>
<dbReference type="AlphaFoldDB" id="A0AA36CR82"/>